<reference evidence="2" key="1">
    <citation type="submission" date="2021-06" db="EMBL/GenBank/DDBJ databases">
        <authorList>
            <person name="Kallberg Y."/>
            <person name="Tangrot J."/>
            <person name="Rosling A."/>
        </authorList>
    </citation>
    <scope>NUCLEOTIDE SEQUENCE</scope>
    <source>
        <strain evidence="2">MA453B</strain>
    </source>
</reference>
<feature type="non-terminal residue" evidence="2">
    <location>
        <position position="1"/>
    </location>
</feature>
<proteinExistence type="predicted"/>
<feature type="transmembrane region" description="Helical" evidence="1">
    <location>
        <begin position="63"/>
        <end position="86"/>
    </location>
</feature>
<keyword evidence="1" id="KW-0812">Transmembrane</keyword>
<feature type="transmembrane region" description="Helical" evidence="1">
    <location>
        <begin position="98"/>
        <end position="122"/>
    </location>
</feature>
<gene>
    <name evidence="2" type="ORF">DERYTH_LOCUS27241</name>
</gene>
<keyword evidence="1" id="KW-0472">Membrane</keyword>
<evidence type="ECO:0000313" key="3">
    <source>
        <dbReference type="Proteomes" id="UP000789405"/>
    </source>
</evidence>
<evidence type="ECO:0000313" key="2">
    <source>
        <dbReference type="EMBL" id="CAG8822087.1"/>
    </source>
</evidence>
<dbReference type="EMBL" id="CAJVPY010061610">
    <property type="protein sequence ID" value="CAG8822087.1"/>
    <property type="molecule type" value="Genomic_DNA"/>
</dbReference>
<sequence>HKGSTNQNFYFPSVFESAPSGYIPVSMHDIVQLILSFIQLGFVGFLLGWRINDFVDFVDNDHAIYWFIGVVGQFISWLYIFMLIACHFMTRRNQTQYAFIRQLLILYTLLFIIACLNFRSIIRNEPINRTKNGKENETDDETDDSTERIIFIFAVWNVFACGVSFVSSLLRPRNPELMYTRNRMISRDTIASLWSLISFSWMAPIIKLSSGHNLTVDDLWELPFRCQATH</sequence>
<dbReference type="Proteomes" id="UP000789405">
    <property type="component" value="Unassembled WGS sequence"/>
</dbReference>
<evidence type="ECO:0000256" key="1">
    <source>
        <dbReference type="SAM" id="Phobius"/>
    </source>
</evidence>
<keyword evidence="3" id="KW-1185">Reference proteome</keyword>
<feature type="transmembrane region" description="Helical" evidence="1">
    <location>
        <begin position="191"/>
        <end position="210"/>
    </location>
</feature>
<comment type="caution">
    <text evidence="2">The sequence shown here is derived from an EMBL/GenBank/DDBJ whole genome shotgun (WGS) entry which is preliminary data.</text>
</comment>
<organism evidence="2 3">
    <name type="scientific">Dentiscutata erythropus</name>
    <dbReference type="NCBI Taxonomy" id="1348616"/>
    <lineage>
        <taxon>Eukaryota</taxon>
        <taxon>Fungi</taxon>
        <taxon>Fungi incertae sedis</taxon>
        <taxon>Mucoromycota</taxon>
        <taxon>Glomeromycotina</taxon>
        <taxon>Glomeromycetes</taxon>
        <taxon>Diversisporales</taxon>
        <taxon>Gigasporaceae</taxon>
        <taxon>Dentiscutata</taxon>
    </lineage>
</organism>
<feature type="non-terminal residue" evidence="2">
    <location>
        <position position="230"/>
    </location>
</feature>
<name>A0A9N9PFS6_9GLOM</name>
<dbReference type="OrthoDB" id="6500128at2759"/>
<dbReference type="AlphaFoldDB" id="A0A9N9PFS6"/>
<keyword evidence="1" id="KW-1133">Transmembrane helix</keyword>
<feature type="transmembrane region" description="Helical" evidence="1">
    <location>
        <begin position="30"/>
        <end position="51"/>
    </location>
</feature>
<feature type="transmembrane region" description="Helical" evidence="1">
    <location>
        <begin position="149"/>
        <end position="170"/>
    </location>
</feature>
<protein>
    <submittedName>
        <fullName evidence="2">22133_t:CDS:1</fullName>
    </submittedName>
</protein>
<accession>A0A9N9PFS6</accession>